<evidence type="ECO:0000313" key="2">
    <source>
        <dbReference type="EMBL" id="KXZ67391.1"/>
    </source>
</evidence>
<evidence type="ECO:0000256" key="1">
    <source>
        <dbReference type="SAM" id="SignalP"/>
    </source>
</evidence>
<proteinExistence type="predicted"/>
<sequence>MSISYRLSFVGLSLLTAISLAGCESKSKRDFNAGCQSGGTDRSTCSCVYDKLEAHYSPQFMEQLGEQQVSQLDLPHDFSEQMLRAAQACQSS</sequence>
<dbReference type="EMBL" id="JRUE01000190">
    <property type="protein sequence ID" value="KXZ67391.1"/>
    <property type="molecule type" value="Genomic_DNA"/>
</dbReference>
<dbReference type="PROSITE" id="PS51257">
    <property type="entry name" value="PROKAR_LIPOPROTEIN"/>
    <property type="match status" value="1"/>
</dbReference>
<evidence type="ECO:0008006" key="4">
    <source>
        <dbReference type="Google" id="ProtNLM"/>
    </source>
</evidence>
<gene>
    <name evidence="2" type="ORF">AVENLUH5627_02192</name>
</gene>
<reference evidence="2 3" key="1">
    <citation type="journal article" date="2016" name="Sci. Rep.">
        <title>Genomic and phenotypic characterization of the species Acinetobacter venetianus.</title>
        <authorList>
            <person name="Fondi M."/>
            <person name="Maida I."/>
            <person name="Perrin E."/>
            <person name="Orlandini V."/>
            <person name="La Torre L."/>
            <person name="Bosi E."/>
            <person name="Negroni A."/>
            <person name="Zanaroli G."/>
            <person name="Fava F."/>
            <person name="Decorosi F."/>
            <person name="Giovannetti L."/>
            <person name="Viti C."/>
            <person name="Vaneechoutte M."/>
            <person name="Dijkshoorn L."/>
            <person name="Fani R."/>
        </authorList>
    </citation>
    <scope>NUCLEOTIDE SEQUENCE [LARGE SCALE GENOMIC DNA]</scope>
    <source>
        <strain evidence="2 3">LUH5627</strain>
    </source>
</reference>
<protein>
    <recommendedName>
        <fullName evidence="4">Lipoprotein</fullName>
    </recommendedName>
</protein>
<evidence type="ECO:0000313" key="3">
    <source>
        <dbReference type="Proteomes" id="UP000075680"/>
    </source>
</evidence>
<feature type="chain" id="PRO_5007562785" description="Lipoprotein" evidence="1">
    <location>
        <begin position="22"/>
        <end position="92"/>
    </location>
</feature>
<dbReference type="Proteomes" id="UP000075680">
    <property type="component" value="Unassembled WGS sequence"/>
</dbReference>
<dbReference type="RefSeq" id="WP_005089501.1">
    <property type="nucleotide sequence ID" value="NZ_JRUE01000190.1"/>
</dbReference>
<keyword evidence="1" id="KW-0732">Signal</keyword>
<organism evidence="2 3">
    <name type="scientific">Acinetobacter venetianus</name>
    <dbReference type="NCBI Taxonomy" id="52133"/>
    <lineage>
        <taxon>Bacteria</taxon>
        <taxon>Pseudomonadati</taxon>
        <taxon>Pseudomonadota</taxon>
        <taxon>Gammaproteobacteria</taxon>
        <taxon>Moraxellales</taxon>
        <taxon>Moraxellaceae</taxon>
        <taxon>Acinetobacter</taxon>
    </lineage>
</organism>
<feature type="signal peptide" evidence="1">
    <location>
        <begin position="1"/>
        <end position="21"/>
    </location>
</feature>
<comment type="caution">
    <text evidence="2">The sequence shown here is derived from an EMBL/GenBank/DDBJ whole genome shotgun (WGS) entry which is preliminary data.</text>
</comment>
<name>A0A150HMQ6_9GAMM</name>
<accession>A0A150HMQ6</accession>
<dbReference type="PATRIC" id="fig|52133.18.peg.2270"/>
<dbReference type="AlphaFoldDB" id="A0A150HMQ6"/>